<sequence>MKGLRRSRPERSEDVPAPSAGDGRKSGVQRSGDAPAPRRTDERTAGRRGVPWYVSLPVTLAVILALFLGMANLGWLPGVPNPFAEKTVDRSQPVVLKSIQNMSRYNAATGDFQVIVDLANEAKFLPSAILGTRSLYVGAGSVEAYVDLGKLGADSVKVSEDRRTATITVPHAQLAGAALDVKRSYMYSHERGLFDRLGDLFSDSTAEDQHKVEMLAVEKIDKAAKDTELTATAETNTKTMLTGLLTSLGFTQVTVTVA</sequence>
<proteinExistence type="predicted"/>
<organism evidence="3 4">
    <name type="scientific">Kitasatospora saccharophila</name>
    <dbReference type="NCBI Taxonomy" id="407973"/>
    <lineage>
        <taxon>Bacteria</taxon>
        <taxon>Bacillati</taxon>
        <taxon>Actinomycetota</taxon>
        <taxon>Actinomycetes</taxon>
        <taxon>Kitasatosporales</taxon>
        <taxon>Streptomycetaceae</taxon>
        <taxon>Kitasatospora</taxon>
    </lineage>
</organism>
<evidence type="ECO:0000313" key="4">
    <source>
        <dbReference type="Proteomes" id="UP001500897"/>
    </source>
</evidence>
<keyword evidence="2" id="KW-0812">Transmembrane</keyword>
<feature type="transmembrane region" description="Helical" evidence="2">
    <location>
        <begin position="52"/>
        <end position="76"/>
    </location>
</feature>
<keyword evidence="4" id="KW-1185">Reference proteome</keyword>
<evidence type="ECO:0000256" key="1">
    <source>
        <dbReference type="SAM" id="MobiDB-lite"/>
    </source>
</evidence>
<accession>A0ABN2WJT3</accession>
<evidence type="ECO:0000313" key="3">
    <source>
        <dbReference type="EMBL" id="GAA2093285.1"/>
    </source>
</evidence>
<comment type="caution">
    <text evidence="3">The sequence shown here is derived from an EMBL/GenBank/DDBJ whole genome shotgun (WGS) entry which is preliminary data.</text>
</comment>
<evidence type="ECO:0000256" key="2">
    <source>
        <dbReference type="SAM" id="Phobius"/>
    </source>
</evidence>
<gene>
    <name evidence="3" type="ORF">GCM10009759_19660</name>
</gene>
<keyword evidence="2" id="KW-1133">Transmembrane helix</keyword>
<feature type="region of interest" description="Disordered" evidence="1">
    <location>
        <begin position="1"/>
        <end position="44"/>
    </location>
</feature>
<dbReference type="InterPro" id="IPR025324">
    <property type="entry name" value="DUF4230"/>
</dbReference>
<dbReference type="Pfam" id="PF14014">
    <property type="entry name" value="DUF4230"/>
    <property type="match status" value="1"/>
</dbReference>
<keyword evidence="2" id="KW-0472">Membrane</keyword>
<reference evidence="3 4" key="1">
    <citation type="journal article" date="2019" name="Int. J. Syst. Evol. Microbiol.">
        <title>The Global Catalogue of Microorganisms (GCM) 10K type strain sequencing project: providing services to taxonomists for standard genome sequencing and annotation.</title>
        <authorList>
            <consortium name="The Broad Institute Genomics Platform"/>
            <consortium name="The Broad Institute Genome Sequencing Center for Infectious Disease"/>
            <person name="Wu L."/>
            <person name="Ma J."/>
        </authorList>
    </citation>
    <scope>NUCLEOTIDE SEQUENCE [LARGE SCALE GENOMIC DNA]</scope>
    <source>
        <strain evidence="3 4">JCM 14559</strain>
    </source>
</reference>
<dbReference type="Proteomes" id="UP001500897">
    <property type="component" value="Unassembled WGS sequence"/>
</dbReference>
<protein>
    <submittedName>
        <fullName evidence="3">DUF4230 domain-containing protein</fullName>
    </submittedName>
</protein>
<dbReference type="EMBL" id="BAAANS010000010">
    <property type="protein sequence ID" value="GAA2093285.1"/>
    <property type="molecule type" value="Genomic_DNA"/>
</dbReference>
<name>A0ABN2WJT3_9ACTN</name>